<keyword evidence="2" id="KW-1133">Transmembrane helix</keyword>
<dbReference type="EMBL" id="LFYR01001785">
    <property type="protein sequence ID" value="KMZ59471.1"/>
    <property type="molecule type" value="Genomic_DNA"/>
</dbReference>
<evidence type="ECO:0000256" key="1">
    <source>
        <dbReference type="SAM" id="MobiDB-lite"/>
    </source>
</evidence>
<comment type="caution">
    <text evidence="3">The sequence shown here is derived from an EMBL/GenBank/DDBJ whole genome shotgun (WGS) entry which is preliminary data.</text>
</comment>
<feature type="compositionally biased region" description="Basic residues" evidence="1">
    <location>
        <begin position="242"/>
        <end position="252"/>
    </location>
</feature>
<dbReference type="AlphaFoldDB" id="A0A0K9NRR9"/>
<organism evidence="3 4">
    <name type="scientific">Zostera marina</name>
    <name type="common">Eelgrass</name>
    <dbReference type="NCBI Taxonomy" id="29655"/>
    <lineage>
        <taxon>Eukaryota</taxon>
        <taxon>Viridiplantae</taxon>
        <taxon>Streptophyta</taxon>
        <taxon>Embryophyta</taxon>
        <taxon>Tracheophyta</taxon>
        <taxon>Spermatophyta</taxon>
        <taxon>Magnoliopsida</taxon>
        <taxon>Liliopsida</taxon>
        <taxon>Zosteraceae</taxon>
        <taxon>Zostera</taxon>
    </lineage>
</organism>
<dbReference type="PANTHER" id="PTHR31170">
    <property type="entry name" value="BNAC04G53230D PROTEIN"/>
    <property type="match status" value="1"/>
</dbReference>
<keyword evidence="4" id="KW-1185">Reference proteome</keyword>
<sequence>MMVLNESSDNPANSWVMEVDNLIDDVNRSEECEHWSNRSIYMVPLCMKQLNKNCYNPTVVSLGPFHHGDVRLAAFEQHKHRALLHFLNRTRRPLDHFLDPLRESLPTLMEAYTGLDEKWKEDGGNPFLKLMVFDACFVLEVLRFRETNVDDYASNDPIFSDHGILYSFPYIRRDMLMIENQIPLLALKIIVDVEYGSEDEDMNRMVMRFFEPGKWQPKMPMGLHILDVFRKSRLHLSDGRNTVKKKKKKKEKKEKNGRRDVGDMNAIVRSAMVLDEAGIKLKVSQTESLRDISFEHGILRLPEMTVDDATESKFLNMMAFERLHVGTGNEITSYVFFMDNIIDSEMDVSLLHSKKIIHNALGSDKAVAKLFNSLSKDVTLDPDSSLDGVHRRVSNYCGKRWNMWRANLLHTYFRSPWAFISLAAAIFLLGLTVVQTVYSVLPYYVPTSN</sequence>
<protein>
    <submittedName>
        <fullName evidence="3">Uncharacterized protein</fullName>
    </submittedName>
</protein>
<feature type="transmembrane region" description="Helical" evidence="2">
    <location>
        <begin position="417"/>
        <end position="441"/>
    </location>
</feature>
<dbReference type="Pfam" id="PF03140">
    <property type="entry name" value="DUF247"/>
    <property type="match status" value="1"/>
</dbReference>
<evidence type="ECO:0000313" key="3">
    <source>
        <dbReference type="EMBL" id="KMZ59471.1"/>
    </source>
</evidence>
<accession>A0A0K9NRR9</accession>
<evidence type="ECO:0000256" key="2">
    <source>
        <dbReference type="SAM" id="Phobius"/>
    </source>
</evidence>
<dbReference type="OrthoDB" id="1846188at2759"/>
<gene>
    <name evidence="3" type="ORF">ZOSMA_68G00570</name>
</gene>
<reference evidence="4" key="1">
    <citation type="journal article" date="2016" name="Nature">
        <title>The genome of the seagrass Zostera marina reveals angiosperm adaptation to the sea.</title>
        <authorList>
            <person name="Olsen J.L."/>
            <person name="Rouze P."/>
            <person name="Verhelst B."/>
            <person name="Lin Y.-C."/>
            <person name="Bayer T."/>
            <person name="Collen J."/>
            <person name="Dattolo E."/>
            <person name="De Paoli E."/>
            <person name="Dittami S."/>
            <person name="Maumus F."/>
            <person name="Michel G."/>
            <person name="Kersting A."/>
            <person name="Lauritano C."/>
            <person name="Lohaus R."/>
            <person name="Toepel M."/>
            <person name="Tonon T."/>
            <person name="Vanneste K."/>
            <person name="Amirebrahimi M."/>
            <person name="Brakel J."/>
            <person name="Bostroem C."/>
            <person name="Chovatia M."/>
            <person name="Grimwood J."/>
            <person name="Jenkins J.W."/>
            <person name="Jueterbock A."/>
            <person name="Mraz A."/>
            <person name="Stam W.T."/>
            <person name="Tice H."/>
            <person name="Bornberg-Bauer E."/>
            <person name="Green P.J."/>
            <person name="Pearson G.A."/>
            <person name="Procaccini G."/>
            <person name="Duarte C.M."/>
            <person name="Schmutz J."/>
            <person name="Reusch T.B.H."/>
            <person name="Van de Peer Y."/>
        </authorList>
    </citation>
    <scope>NUCLEOTIDE SEQUENCE [LARGE SCALE GENOMIC DNA]</scope>
    <source>
        <strain evidence="4">cv. Finnish</strain>
    </source>
</reference>
<keyword evidence="2" id="KW-0812">Transmembrane</keyword>
<dbReference type="OMA" id="TEMKHWM"/>
<name>A0A0K9NRR9_ZOSMR</name>
<evidence type="ECO:0000313" key="4">
    <source>
        <dbReference type="Proteomes" id="UP000036987"/>
    </source>
</evidence>
<dbReference type="Proteomes" id="UP000036987">
    <property type="component" value="Unassembled WGS sequence"/>
</dbReference>
<proteinExistence type="predicted"/>
<feature type="region of interest" description="Disordered" evidence="1">
    <location>
        <begin position="240"/>
        <end position="261"/>
    </location>
</feature>
<keyword evidence="2" id="KW-0472">Membrane</keyword>
<dbReference type="InterPro" id="IPR004158">
    <property type="entry name" value="DUF247_pln"/>
</dbReference>
<dbReference type="PANTHER" id="PTHR31170:SF18">
    <property type="entry name" value="(WILD MALAYSIAN BANANA) HYPOTHETICAL PROTEIN"/>
    <property type="match status" value="1"/>
</dbReference>